<sequence>HTRCCSQSAGGDAYFVSGTSLRYYKVSTGRTASIAVTTASEDWQLLAILDERSSGNANGHLLLLVREASLNVVWLIKTEGDLLARIPDAVYACFSGARVAWLSRKDSKTWFCCAEVESARAGECLNAVSCVEADGVERLLCCLGSDTLLFWGSRLLGGPLLLASSGSGPVLPTSGPLQLVDHRWDGPFKPSGRESLFLPEDTGLAVHSWWYTVLNTFQQATGSKHDWCPRIVGTLRLSVCLFEFG</sequence>
<evidence type="ECO:0000313" key="1">
    <source>
        <dbReference type="EMBL" id="CAE7850441.1"/>
    </source>
</evidence>
<feature type="non-terminal residue" evidence="1">
    <location>
        <position position="1"/>
    </location>
</feature>
<gene>
    <name evidence="1" type="ORF">SNEC2469_LOCUS26343</name>
</gene>
<name>A0A813A428_9DINO</name>
<proteinExistence type="predicted"/>
<comment type="caution">
    <text evidence="1">The sequence shown here is derived from an EMBL/GenBank/DDBJ whole genome shotgun (WGS) entry which is preliminary data.</text>
</comment>
<dbReference type="EMBL" id="CAJNJA010053441">
    <property type="protein sequence ID" value="CAE7850441.1"/>
    <property type="molecule type" value="Genomic_DNA"/>
</dbReference>
<dbReference type="OrthoDB" id="10267299at2759"/>
<reference evidence="1" key="1">
    <citation type="submission" date="2021-02" db="EMBL/GenBank/DDBJ databases">
        <authorList>
            <person name="Dougan E. K."/>
            <person name="Rhodes N."/>
            <person name="Thang M."/>
            <person name="Chan C."/>
        </authorList>
    </citation>
    <scope>NUCLEOTIDE SEQUENCE</scope>
</reference>
<dbReference type="Proteomes" id="UP000601435">
    <property type="component" value="Unassembled WGS sequence"/>
</dbReference>
<accession>A0A813A428</accession>
<protein>
    <submittedName>
        <fullName evidence="1">Uncharacterized protein</fullName>
    </submittedName>
</protein>
<evidence type="ECO:0000313" key="2">
    <source>
        <dbReference type="Proteomes" id="UP000601435"/>
    </source>
</evidence>
<dbReference type="AlphaFoldDB" id="A0A813A428"/>
<keyword evidence="2" id="KW-1185">Reference proteome</keyword>
<organism evidence="1 2">
    <name type="scientific">Symbiodinium necroappetens</name>
    <dbReference type="NCBI Taxonomy" id="1628268"/>
    <lineage>
        <taxon>Eukaryota</taxon>
        <taxon>Sar</taxon>
        <taxon>Alveolata</taxon>
        <taxon>Dinophyceae</taxon>
        <taxon>Suessiales</taxon>
        <taxon>Symbiodiniaceae</taxon>
        <taxon>Symbiodinium</taxon>
    </lineage>
</organism>